<dbReference type="KEGG" id="ccal:108623310"/>
<feature type="compositionally biased region" description="Polar residues" evidence="1">
    <location>
        <begin position="346"/>
        <end position="357"/>
    </location>
</feature>
<feature type="region of interest" description="Disordered" evidence="1">
    <location>
        <begin position="1347"/>
        <end position="1403"/>
    </location>
</feature>
<keyword evidence="2" id="KW-1133">Transmembrane helix</keyword>
<feature type="compositionally biased region" description="Polar residues" evidence="1">
    <location>
        <begin position="143"/>
        <end position="157"/>
    </location>
</feature>
<feature type="region of interest" description="Disordered" evidence="1">
    <location>
        <begin position="380"/>
        <end position="561"/>
    </location>
</feature>
<accession>A0AAJ7N4I0</accession>
<protein>
    <submittedName>
        <fullName evidence="4">Nuclear pore complex protein DDB_G0274915-like</fullName>
    </submittedName>
</protein>
<name>A0AAJ7N4I0_9HYME</name>
<dbReference type="Proteomes" id="UP000694925">
    <property type="component" value="Unplaced"/>
</dbReference>
<keyword evidence="2" id="KW-0472">Membrane</keyword>
<evidence type="ECO:0000256" key="1">
    <source>
        <dbReference type="SAM" id="MobiDB-lite"/>
    </source>
</evidence>
<feature type="region of interest" description="Disordered" evidence="1">
    <location>
        <begin position="336"/>
        <end position="357"/>
    </location>
</feature>
<feature type="compositionally biased region" description="Basic and acidic residues" evidence="1">
    <location>
        <begin position="503"/>
        <end position="513"/>
    </location>
</feature>
<feature type="region of interest" description="Disordered" evidence="1">
    <location>
        <begin position="1451"/>
        <end position="1477"/>
    </location>
</feature>
<feature type="compositionally biased region" description="Polar residues" evidence="1">
    <location>
        <begin position="479"/>
        <end position="493"/>
    </location>
</feature>
<dbReference type="RefSeq" id="XP_017877223.1">
    <property type="nucleotide sequence ID" value="XM_018021734.2"/>
</dbReference>
<feature type="compositionally biased region" description="Polar residues" evidence="1">
    <location>
        <begin position="525"/>
        <end position="540"/>
    </location>
</feature>
<evidence type="ECO:0000256" key="2">
    <source>
        <dbReference type="SAM" id="Phobius"/>
    </source>
</evidence>
<evidence type="ECO:0000313" key="4">
    <source>
        <dbReference type="RefSeq" id="XP_017877223.1"/>
    </source>
</evidence>
<keyword evidence="3" id="KW-1185">Reference proteome</keyword>
<gene>
    <name evidence="4" type="primary">LOC108623310</name>
</gene>
<feature type="compositionally biased region" description="Basic and acidic residues" evidence="1">
    <location>
        <begin position="542"/>
        <end position="551"/>
    </location>
</feature>
<evidence type="ECO:0000313" key="3">
    <source>
        <dbReference type="Proteomes" id="UP000694925"/>
    </source>
</evidence>
<feature type="region of interest" description="Disordered" evidence="1">
    <location>
        <begin position="143"/>
        <end position="167"/>
    </location>
</feature>
<feature type="region of interest" description="Disordered" evidence="1">
    <location>
        <begin position="1269"/>
        <end position="1290"/>
    </location>
</feature>
<keyword evidence="2" id="KW-0812">Transmembrane</keyword>
<organism evidence="3 4">
    <name type="scientific">Ceratina calcarata</name>
    <dbReference type="NCBI Taxonomy" id="156304"/>
    <lineage>
        <taxon>Eukaryota</taxon>
        <taxon>Metazoa</taxon>
        <taxon>Ecdysozoa</taxon>
        <taxon>Arthropoda</taxon>
        <taxon>Hexapoda</taxon>
        <taxon>Insecta</taxon>
        <taxon>Pterygota</taxon>
        <taxon>Neoptera</taxon>
        <taxon>Endopterygota</taxon>
        <taxon>Hymenoptera</taxon>
        <taxon>Apocrita</taxon>
        <taxon>Aculeata</taxon>
        <taxon>Apoidea</taxon>
        <taxon>Anthophila</taxon>
        <taxon>Apidae</taxon>
        <taxon>Ceratina</taxon>
        <taxon>Zadontomerus</taxon>
    </lineage>
</organism>
<dbReference type="GeneID" id="108623310"/>
<feature type="compositionally biased region" description="Basic and acidic residues" evidence="1">
    <location>
        <begin position="380"/>
        <end position="421"/>
    </location>
</feature>
<feature type="compositionally biased region" description="Low complexity" evidence="1">
    <location>
        <begin position="1394"/>
        <end position="1403"/>
    </location>
</feature>
<proteinExistence type="predicted"/>
<sequence length="1477" mass="155880">MWELGNRSVVALVSALCVCVIVYTVSVPIFVLTVSLVLTIYACYFLIINDSLLSQHALVLYDYCKQVSSSVHAGIATVAGHTRQHVHRFTEAAKRGFRRLHLTQIQPGMERRRGSHYQLSSEFYSTGRNSDDFARSISQFSPIRRNSQSAHTPNDITPRNKLSHEPTGRVLYDHTSFATKHSSTPMFSSSKEELENQTINLLPTNRSLTRRTSGHNNVYYKEESPTYFTNNDSLWGTTVSPKQGIKGIERKTVQTVAGPLLATTRYNIDPKVYNDVHSPGLTTRLTKYAMEANSKLTHQPQYRLGQFPKVNLNASPVPLINPKSVKTRTPMTVRVAPPNSIRYSPPSKQNNLSNLCHLDNSSLPSSVAHLRDISLKRHASRDDVAELTKKQRTDGLIRKEVEPQDEMKQKRSRDDSMRSEEDSSPQSSARPTKRTKTPSCYDIINSLSSSKHVVSGVKRKARDFSRSGTPDFEKHFKSLEQSPDIQTLSQLPHTSPMRPKIPNQEKESNVADKKSKHSPLKGILKSSNAIPENTVSTKRSNIQKDEKDRPSEQPAAIESSRLTHKLFMRAEPERNEKLRMLVEEQGNVRAKFTTDDVEEIKREDIADMRQTSMKARLQSMFDAISGKAATRIDPDVVIQAEDVNAVEADQPVSNPVSCATLNSSTTTTNINTTPISTSVIAVNPGASESIVKHVAFNLPTKETPNTNSVQFAETVQRKDETVPTSLINKTTNVTSGVVFTTTESKTENVSKPVTRITNTISSASVPNFEFGKPIPAKSTTDTLPTSINNTNTPLLAPSTTASIFKNVIPAATPTFSTTLVSTPVANVRNEGIQSNMKMNVSQSEGIVSTSLNAPIGNSTMIATPTQSNPVKPSVIPLATAGKEENTNSPFTTGIASTASSSVSSSVSSIATTTINSSTSLFTFGNKSNSPSTFVFGTSIGNAPQTSGTFGNPIFQASIVPTISNATTTTSATNSLQSNPVATTATFESSAKTTVGTTANSTFSFRPASTTSASDNKIGFSFGNAATTNANAKTGVSNAGLFTMGNNNSIPCFGAPSTTSAPVQYASNPGSIFANTSSPATPIFGTATTTNQSIFNAPSSLSSTTSAFVVPKITTPVFGSSAATTTAGFASTSSMPVFSNPNNETSSTVISTASVPVFGSNASTSASTSGATNLFSAPASAPSTTATNIFGQSSSTMTNFKSTTGVFGNNTGSSVFGSLATTTATFGTSTVASNPVITTSASTSAFGSTSIPASTASIPNFGATSTVASGFRSQNQNKPGPSSASQNFGGSIFGSENTSAHIFGTSNGTASPFSSASTSNATNPTFGAASTSGSTAFGDANKVPSFGGQPSAFGASTSTPAPSVFGNTSNATGENNNASSGIFSFGANQKPAQPSTTFSFGSNNTSNNATASTSAPFQFGTPNTGAGFNFSAPSTTPSINFGASSSTGTFNASAPGMFSIGSGSTAPRSRSTRSRKLR</sequence>
<reference evidence="4" key="1">
    <citation type="submission" date="2025-08" db="UniProtKB">
        <authorList>
            <consortium name="RefSeq"/>
        </authorList>
    </citation>
    <scope>IDENTIFICATION</scope>
    <source>
        <tissue evidence="4">Whole body</tissue>
    </source>
</reference>
<feature type="compositionally biased region" description="Polar residues" evidence="1">
    <location>
        <begin position="1353"/>
        <end position="1393"/>
    </location>
</feature>
<feature type="transmembrane region" description="Helical" evidence="2">
    <location>
        <begin position="9"/>
        <end position="42"/>
    </location>
</feature>